<organism evidence="3 4">
    <name type="scientific">Prunus dulcis</name>
    <name type="common">Almond</name>
    <name type="synonym">Amygdalus dulcis</name>
    <dbReference type="NCBI Taxonomy" id="3755"/>
    <lineage>
        <taxon>Eukaryota</taxon>
        <taxon>Viridiplantae</taxon>
        <taxon>Streptophyta</taxon>
        <taxon>Embryophyta</taxon>
        <taxon>Tracheophyta</taxon>
        <taxon>Spermatophyta</taxon>
        <taxon>Magnoliopsida</taxon>
        <taxon>eudicotyledons</taxon>
        <taxon>Gunneridae</taxon>
        <taxon>Pentapetalae</taxon>
        <taxon>rosids</taxon>
        <taxon>fabids</taxon>
        <taxon>Rosales</taxon>
        <taxon>Rosaceae</taxon>
        <taxon>Amygdaloideae</taxon>
        <taxon>Amygdaleae</taxon>
        <taxon>Prunus</taxon>
    </lineage>
</organism>
<protein>
    <recommendedName>
        <fullName evidence="5">Gag-pol polyprotein</fullName>
    </recommendedName>
</protein>
<keyword evidence="4" id="KW-1185">Reference proteome</keyword>
<reference evidence="3 4" key="1">
    <citation type="journal article" date="2022" name="G3 (Bethesda)">
        <title>Whole-genome sequence and methylome profiling of the almond [Prunus dulcis (Mill.) D.A. Webb] cultivar 'Nonpareil'.</title>
        <authorList>
            <person name="D'Amico-Willman K.M."/>
            <person name="Ouma W.Z."/>
            <person name="Meulia T."/>
            <person name="Sideli G.M."/>
            <person name="Gradziel T.M."/>
            <person name="Fresnedo-Ramirez J."/>
        </authorList>
    </citation>
    <scope>NUCLEOTIDE SEQUENCE [LARGE SCALE GENOMIC DNA]</scope>
    <source>
        <strain evidence="3">Clone GOH B32 T37-40</strain>
    </source>
</reference>
<dbReference type="Proteomes" id="UP001054821">
    <property type="component" value="Chromosome 8"/>
</dbReference>
<dbReference type="InterPro" id="IPR057670">
    <property type="entry name" value="SH3_retrovirus"/>
</dbReference>
<accession>A0AAD4UT96</accession>
<dbReference type="Pfam" id="PF25597">
    <property type="entry name" value="SH3_retrovirus"/>
    <property type="match status" value="1"/>
</dbReference>
<dbReference type="EMBL" id="JAJFAZ020000008">
    <property type="protein sequence ID" value="KAI5312570.1"/>
    <property type="molecule type" value="Genomic_DNA"/>
</dbReference>
<dbReference type="InterPro" id="IPR054722">
    <property type="entry name" value="PolX-like_BBD"/>
</dbReference>
<evidence type="ECO:0008006" key="5">
    <source>
        <dbReference type="Google" id="ProtNLM"/>
    </source>
</evidence>
<evidence type="ECO:0000259" key="1">
    <source>
        <dbReference type="Pfam" id="PF22936"/>
    </source>
</evidence>
<feature type="domain" description="Retrovirus-related Pol polyprotein from transposon TNT 1-94-like beta-barrel" evidence="1">
    <location>
        <begin position="1"/>
        <end position="61"/>
    </location>
</feature>
<dbReference type="Pfam" id="PF22936">
    <property type="entry name" value="Pol_BBD"/>
    <property type="match status" value="1"/>
</dbReference>
<gene>
    <name evidence="3" type="ORF">L3X38_041743</name>
</gene>
<comment type="caution">
    <text evidence="3">The sequence shown here is derived from an EMBL/GenBank/DDBJ whole genome shotgun (WGS) entry which is preliminary data.</text>
</comment>
<feature type="domain" description="Retroviral polymerase SH3-like" evidence="2">
    <location>
        <begin position="85"/>
        <end position="137"/>
    </location>
</feature>
<evidence type="ECO:0000313" key="3">
    <source>
        <dbReference type="EMBL" id="KAI5312570.1"/>
    </source>
</evidence>
<evidence type="ECO:0000259" key="2">
    <source>
        <dbReference type="Pfam" id="PF25597"/>
    </source>
</evidence>
<dbReference type="AlphaFoldDB" id="A0AAD4UT96"/>
<name>A0AAD4UT96_PRUDU</name>
<proteinExistence type="predicted"/>
<sequence length="178" mass="19500">MSGDKSVFSSPIPFDGGTVTFRGGHKSQVVGKGNVCIPSLPKFKNVRFVEGLTSNLISGQETIATASMELMMQRKRFATRVSGNICYILRDMEHLSKFDSKSDKGIFIGYSTSSQAYNLYNYRIGTIIWSTNVSTDDFTPSTNMASDEDGLLSPMPEEESPGLDLVVDLSTFSKPVDL</sequence>
<evidence type="ECO:0000313" key="4">
    <source>
        <dbReference type="Proteomes" id="UP001054821"/>
    </source>
</evidence>